<sequence length="144" mass="15934">MTTTHQPTLTDTAAPLPGTSSVPAAMDRGHLYSPTADITRYALDDRYAYDYQPGDLFEPMPPAPRGDGKAWAWWWANTAKTPTPDFLGLATGDTITVQHATGHGPAEVLATYRLGALIRFPHPDGETRGEMYVRRCNHFGRWYA</sequence>
<evidence type="ECO:0000313" key="2">
    <source>
        <dbReference type="EMBL" id="MDT0377291.1"/>
    </source>
</evidence>
<protein>
    <submittedName>
        <fullName evidence="2">Uncharacterized protein</fullName>
    </submittedName>
</protein>
<dbReference type="EMBL" id="JAVREQ010000001">
    <property type="protein sequence ID" value="MDT0377291.1"/>
    <property type="molecule type" value="Genomic_DNA"/>
</dbReference>
<accession>A0ABU2NJY0</accession>
<gene>
    <name evidence="2" type="ORF">RM572_00680</name>
</gene>
<comment type="caution">
    <text evidence="2">The sequence shown here is derived from an EMBL/GenBank/DDBJ whole genome shotgun (WGS) entry which is preliminary data.</text>
</comment>
<name>A0ABU2NJY0_9ACTN</name>
<feature type="compositionally biased region" description="Polar residues" evidence="1">
    <location>
        <begin position="1"/>
        <end position="11"/>
    </location>
</feature>
<proteinExistence type="predicted"/>
<dbReference type="Proteomes" id="UP001183414">
    <property type="component" value="Unassembled WGS sequence"/>
</dbReference>
<keyword evidence="3" id="KW-1185">Reference proteome</keyword>
<organism evidence="2 3">
    <name type="scientific">Streptomyces hazeniae</name>
    <dbReference type="NCBI Taxonomy" id="3075538"/>
    <lineage>
        <taxon>Bacteria</taxon>
        <taxon>Bacillati</taxon>
        <taxon>Actinomycetota</taxon>
        <taxon>Actinomycetes</taxon>
        <taxon>Kitasatosporales</taxon>
        <taxon>Streptomycetaceae</taxon>
        <taxon>Streptomyces</taxon>
    </lineage>
</organism>
<evidence type="ECO:0000256" key="1">
    <source>
        <dbReference type="SAM" id="MobiDB-lite"/>
    </source>
</evidence>
<dbReference type="RefSeq" id="WP_311671296.1">
    <property type="nucleotide sequence ID" value="NZ_JAVREQ010000001.1"/>
</dbReference>
<reference evidence="3" key="1">
    <citation type="submission" date="2023-07" db="EMBL/GenBank/DDBJ databases">
        <title>30 novel species of actinomycetes from the DSMZ collection.</title>
        <authorList>
            <person name="Nouioui I."/>
        </authorList>
    </citation>
    <scope>NUCLEOTIDE SEQUENCE [LARGE SCALE GENOMIC DNA]</scope>
    <source>
        <strain evidence="3">DSM 42041</strain>
    </source>
</reference>
<feature type="region of interest" description="Disordered" evidence="1">
    <location>
        <begin position="1"/>
        <end position="28"/>
    </location>
</feature>
<evidence type="ECO:0000313" key="3">
    <source>
        <dbReference type="Proteomes" id="UP001183414"/>
    </source>
</evidence>